<organism evidence="1">
    <name type="scientific">hydrothermal vent metagenome</name>
    <dbReference type="NCBI Taxonomy" id="652676"/>
    <lineage>
        <taxon>unclassified sequences</taxon>
        <taxon>metagenomes</taxon>
        <taxon>ecological metagenomes</taxon>
    </lineage>
</organism>
<gene>
    <name evidence="1" type="ORF">MNBD_ALPHA12-91</name>
</gene>
<protein>
    <recommendedName>
        <fullName evidence="2">THAP4-like heme-binding beta-barrel domain-containing protein</fullName>
    </recommendedName>
</protein>
<evidence type="ECO:0000313" key="1">
    <source>
        <dbReference type="EMBL" id="VAW17831.1"/>
    </source>
</evidence>
<reference evidence="1" key="1">
    <citation type="submission" date="2018-06" db="EMBL/GenBank/DDBJ databases">
        <authorList>
            <person name="Zhirakovskaya E."/>
        </authorList>
    </citation>
    <scope>NUCLEOTIDE SEQUENCE</scope>
</reference>
<proteinExistence type="predicted"/>
<evidence type="ECO:0008006" key="2">
    <source>
        <dbReference type="Google" id="ProtNLM"/>
    </source>
</evidence>
<sequence length="176" mass="18808">MITIKAMPRLALAGALFIASLSFSPSGYAAQADLDLIQSYVGNWRGRGTMTNASKGNETIVCRMEITRSSAEKIGFSGRCALAGGNLSMAGTMAYIVAANRYEAIITSNTEFTGTAIGKRRGSNVTFNLQGRDKDGKISRVRAGFGLNEGKIVVEFEVINANGDKILANVPFDRRS</sequence>
<dbReference type="EMBL" id="UOEO01000079">
    <property type="protein sequence ID" value="VAW17831.1"/>
    <property type="molecule type" value="Genomic_DNA"/>
</dbReference>
<name>A0A3B0TGQ2_9ZZZZ</name>
<accession>A0A3B0TGQ2</accession>
<dbReference type="AlphaFoldDB" id="A0A3B0TGQ2"/>